<evidence type="ECO:0000256" key="1">
    <source>
        <dbReference type="ARBA" id="ARBA00004141"/>
    </source>
</evidence>
<evidence type="ECO:0000256" key="3">
    <source>
        <dbReference type="ARBA" id="ARBA00022989"/>
    </source>
</evidence>
<dbReference type="Proteomes" id="UP001254257">
    <property type="component" value="Unassembled WGS sequence"/>
</dbReference>
<dbReference type="InterPro" id="IPR011701">
    <property type="entry name" value="MFS"/>
</dbReference>
<dbReference type="Pfam" id="PF07690">
    <property type="entry name" value="MFS_1"/>
    <property type="match status" value="1"/>
</dbReference>
<dbReference type="InterPro" id="IPR036259">
    <property type="entry name" value="MFS_trans_sf"/>
</dbReference>
<dbReference type="SUPFAM" id="SSF103473">
    <property type="entry name" value="MFS general substrate transporter"/>
    <property type="match status" value="1"/>
</dbReference>
<feature type="transmembrane region" description="Helical" evidence="5">
    <location>
        <begin position="327"/>
        <end position="345"/>
    </location>
</feature>
<feature type="transmembrane region" description="Helical" evidence="5">
    <location>
        <begin position="261"/>
        <end position="283"/>
    </location>
</feature>
<dbReference type="PROSITE" id="PS00217">
    <property type="entry name" value="SUGAR_TRANSPORT_2"/>
    <property type="match status" value="1"/>
</dbReference>
<feature type="transmembrane region" description="Helical" evidence="5">
    <location>
        <begin position="351"/>
        <end position="374"/>
    </location>
</feature>
<evidence type="ECO:0000313" key="8">
    <source>
        <dbReference type="Proteomes" id="UP001254257"/>
    </source>
</evidence>
<name>A0ABU3S171_9HYPH</name>
<dbReference type="InterPro" id="IPR005829">
    <property type="entry name" value="Sugar_transporter_CS"/>
</dbReference>
<feature type="transmembrane region" description="Helical" evidence="5">
    <location>
        <begin position="150"/>
        <end position="173"/>
    </location>
</feature>
<dbReference type="Gene3D" id="1.20.1250.20">
    <property type="entry name" value="MFS general substrate transporter like domains"/>
    <property type="match status" value="1"/>
</dbReference>
<evidence type="ECO:0000256" key="2">
    <source>
        <dbReference type="ARBA" id="ARBA00022692"/>
    </source>
</evidence>
<keyword evidence="8" id="KW-1185">Reference proteome</keyword>
<dbReference type="PROSITE" id="PS50850">
    <property type="entry name" value="MFS"/>
    <property type="match status" value="1"/>
</dbReference>
<reference evidence="7 8" key="1">
    <citation type="submission" date="2023-09" db="EMBL/GenBank/DDBJ databases">
        <title>Whole genome shotgun sequencing (WGS) of Bosea sp. ZW T0_25, isolated from stored onions (Allium cepa).</title>
        <authorList>
            <person name="Stoll D.A."/>
            <person name="Huch M."/>
        </authorList>
    </citation>
    <scope>NUCLEOTIDE SEQUENCE [LARGE SCALE GENOMIC DNA]</scope>
    <source>
        <strain evidence="7 8">ZW T0_25</strain>
    </source>
</reference>
<keyword evidence="4 5" id="KW-0472">Membrane</keyword>
<feature type="domain" description="Major facilitator superfamily (MFS) profile" evidence="6">
    <location>
        <begin position="27"/>
        <end position="440"/>
    </location>
</feature>
<dbReference type="RefSeq" id="WP_316016466.1">
    <property type="nucleotide sequence ID" value="NZ_JAWDID010000002.1"/>
</dbReference>
<feature type="transmembrane region" description="Helical" evidence="5">
    <location>
        <begin position="415"/>
        <end position="435"/>
    </location>
</feature>
<feature type="transmembrane region" description="Helical" evidence="5">
    <location>
        <begin position="63"/>
        <end position="81"/>
    </location>
</feature>
<organism evidence="7 8">
    <name type="scientific">Bosea rubneri</name>
    <dbReference type="NCBI Taxonomy" id="3075434"/>
    <lineage>
        <taxon>Bacteria</taxon>
        <taxon>Pseudomonadati</taxon>
        <taxon>Pseudomonadota</taxon>
        <taxon>Alphaproteobacteria</taxon>
        <taxon>Hyphomicrobiales</taxon>
        <taxon>Boseaceae</taxon>
        <taxon>Bosea</taxon>
    </lineage>
</organism>
<feature type="transmembrane region" description="Helical" evidence="5">
    <location>
        <begin position="386"/>
        <end position="409"/>
    </location>
</feature>
<sequence>MSSPPASTRDIKTIIDEGTMTGRRWAVVGLCFIIALLDGFDTQSIAFIGPAIAQDFGMKPSDMTWVITASTIGMTLGAIGLGSFGDRYGRRKAILIAIFLFGVFSLMGAYATSPTQIIVLRFLIGLGMGGATPSLLALTGEYSPASKRGMMITGVLLGLPAGAMLGGLIAASWLPVMGWRGIFLIGGILPLALMVVTYFLLPESPAYLVSRKQNDGQDEARRLLRQMTGQAIPDHVRLVSAGKVSNGGSIAGLFESGYRNVTIAISAIYLFNWIAWFLLLQWLPTALTTLGLEKAQAAYGTVVVNAAFITMALPLSSFLPKVDPRKLLIGMFAVGIAVALGLGFAGDRWPVVFALIALAGFGIGGQQLVLNYLISNTYPTQLRATATGWGIGVGRSGAIVGSAIGGTLLSTAGPSGYFMTLAIPLVIAALATLTVRSTAGATATASAPAAAAPASR</sequence>
<evidence type="ECO:0000313" key="7">
    <source>
        <dbReference type="EMBL" id="MDU0338518.1"/>
    </source>
</evidence>
<gene>
    <name evidence="7" type="ORF">RKE40_01420</name>
</gene>
<accession>A0ABU3S171</accession>
<dbReference type="PANTHER" id="PTHR23508:SF10">
    <property type="entry name" value="CARBOXYLIC ACID TRANSPORTER PROTEIN HOMOLOG"/>
    <property type="match status" value="1"/>
</dbReference>
<dbReference type="InterPro" id="IPR020846">
    <property type="entry name" value="MFS_dom"/>
</dbReference>
<feature type="transmembrane region" description="Helical" evidence="5">
    <location>
        <begin position="93"/>
        <end position="112"/>
    </location>
</feature>
<evidence type="ECO:0000256" key="4">
    <source>
        <dbReference type="ARBA" id="ARBA00023136"/>
    </source>
</evidence>
<dbReference type="EMBL" id="JAWDID010000002">
    <property type="protein sequence ID" value="MDU0338518.1"/>
    <property type="molecule type" value="Genomic_DNA"/>
</dbReference>
<dbReference type="PANTHER" id="PTHR23508">
    <property type="entry name" value="CARBOXYLIC ACID TRANSPORTER PROTEIN HOMOLOG"/>
    <property type="match status" value="1"/>
</dbReference>
<feature type="transmembrane region" description="Helical" evidence="5">
    <location>
        <begin position="118"/>
        <end position="138"/>
    </location>
</feature>
<comment type="caution">
    <text evidence="7">The sequence shown here is derived from an EMBL/GenBank/DDBJ whole genome shotgun (WGS) entry which is preliminary data.</text>
</comment>
<feature type="transmembrane region" description="Helical" evidence="5">
    <location>
        <begin position="295"/>
        <end position="315"/>
    </location>
</feature>
<keyword evidence="3 5" id="KW-1133">Transmembrane helix</keyword>
<protein>
    <submittedName>
        <fullName evidence="7">MFS transporter</fullName>
    </submittedName>
</protein>
<dbReference type="CDD" id="cd17365">
    <property type="entry name" value="MFS_PcaK_like"/>
    <property type="match status" value="1"/>
</dbReference>
<comment type="subcellular location">
    <subcellularLocation>
        <location evidence="1">Membrane</location>
        <topology evidence="1">Multi-pass membrane protein</topology>
    </subcellularLocation>
</comment>
<evidence type="ECO:0000256" key="5">
    <source>
        <dbReference type="SAM" id="Phobius"/>
    </source>
</evidence>
<feature type="transmembrane region" description="Helical" evidence="5">
    <location>
        <begin position="179"/>
        <end position="201"/>
    </location>
</feature>
<keyword evidence="2 5" id="KW-0812">Transmembrane</keyword>
<proteinExistence type="predicted"/>
<evidence type="ECO:0000259" key="6">
    <source>
        <dbReference type="PROSITE" id="PS50850"/>
    </source>
</evidence>